<evidence type="ECO:0000256" key="4">
    <source>
        <dbReference type="ARBA" id="ARBA00022801"/>
    </source>
</evidence>
<dbReference type="GO" id="GO:0004252">
    <property type="term" value="F:serine-type endopeptidase activity"/>
    <property type="evidence" value="ECO:0007669"/>
    <property type="project" value="UniProtKB-UniRule"/>
</dbReference>
<feature type="domain" description="Peptidase S9A N-terminal" evidence="9">
    <location>
        <begin position="22"/>
        <end position="424"/>
    </location>
</feature>
<dbReference type="GO" id="GO:0005829">
    <property type="term" value="C:cytosol"/>
    <property type="evidence" value="ECO:0007669"/>
    <property type="project" value="TreeGrafter"/>
</dbReference>
<evidence type="ECO:0000256" key="7">
    <source>
        <dbReference type="SAM" id="SignalP"/>
    </source>
</evidence>
<reference evidence="11" key="1">
    <citation type="journal article" date="2018" name="Nat. Microbiol.">
        <title>Leveraging single-cell genomics to expand the fungal tree of life.</title>
        <authorList>
            <person name="Ahrendt S.R."/>
            <person name="Quandt C.A."/>
            <person name="Ciobanu D."/>
            <person name="Clum A."/>
            <person name="Salamov A."/>
            <person name="Andreopoulos B."/>
            <person name="Cheng J.F."/>
            <person name="Woyke T."/>
            <person name="Pelin A."/>
            <person name="Henrissat B."/>
            <person name="Reynolds N.K."/>
            <person name="Benny G.L."/>
            <person name="Smith M.E."/>
            <person name="James T.Y."/>
            <person name="Grigoriev I.V."/>
        </authorList>
    </citation>
    <scope>NUCLEOTIDE SEQUENCE [LARGE SCALE GENOMIC DNA]</scope>
    <source>
        <strain evidence="11">Benny S71-1</strain>
    </source>
</reference>
<dbReference type="InterPro" id="IPR029058">
    <property type="entry name" value="AB_hydrolase_fold"/>
</dbReference>
<evidence type="ECO:0000256" key="6">
    <source>
        <dbReference type="RuleBase" id="RU368024"/>
    </source>
</evidence>
<dbReference type="Pfam" id="PF00326">
    <property type="entry name" value="Peptidase_S9"/>
    <property type="match status" value="1"/>
</dbReference>
<evidence type="ECO:0000256" key="3">
    <source>
        <dbReference type="ARBA" id="ARBA00022670"/>
    </source>
</evidence>
<keyword evidence="11" id="KW-1185">Reference proteome</keyword>
<dbReference type="EMBL" id="KZ991356">
    <property type="protein sequence ID" value="RKP23057.1"/>
    <property type="molecule type" value="Genomic_DNA"/>
</dbReference>
<keyword evidence="7" id="KW-0732">Signal</keyword>
<evidence type="ECO:0000313" key="11">
    <source>
        <dbReference type="Proteomes" id="UP000278143"/>
    </source>
</evidence>
<dbReference type="SUPFAM" id="SSF53474">
    <property type="entry name" value="alpha/beta-Hydrolases"/>
    <property type="match status" value="1"/>
</dbReference>
<organism evidence="10 11">
    <name type="scientific">Syncephalis pseudoplumigaleata</name>
    <dbReference type="NCBI Taxonomy" id="1712513"/>
    <lineage>
        <taxon>Eukaryota</taxon>
        <taxon>Fungi</taxon>
        <taxon>Fungi incertae sedis</taxon>
        <taxon>Zoopagomycota</taxon>
        <taxon>Zoopagomycotina</taxon>
        <taxon>Zoopagomycetes</taxon>
        <taxon>Zoopagales</taxon>
        <taxon>Piptocephalidaceae</taxon>
        <taxon>Syncephalis</taxon>
    </lineage>
</organism>
<dbReference type="Pfam" id="PF02897">
    <property type="entry name" value="Peptidase_S9_N"/>
    <property type="match status" value="1"/>
</dbReference>
<dbReference type="SUPFAM" id="SSF50993">
    <property type="entry name" value="Peptidase/esterase 'gauge' domain"/>
    <property type="match status" value="1"/>
</dbReference>
<dbReference type="AlphaFoldDB" id="A0A4P9YT40"/>
<dbReference type="PRINTS" id="PR00862">
    <property type="entry name" value="PROLIGOPTASE"/>
</dbReference>
<dbReference type="OrthoDB" id="248387at2759"/>
<dbReference type="PANTHER" id="PTHR42881">
    <property type="entry name" value="PROLYL ENDOPEPTIDASE"/>
    <property type="match status" value="1"/>
</dbReference>
<dbReference type="GO" id="GO:0070012">
    <property type="term" value="F:oligopeptidase activity"/>
    <property type="evidence" value="ECO:0007669"/>
    <property type="project" value="TreeGrafter"/>
</dbReference>
<dbReference type="EC" id="3.4.21.-" evidence="6"/>
<dbReference type="GO" id="GO:0006508">
    <property type="term" value="P:proteolysis"/>
    <property type="evidence" value="ECO:0007669"/>
    <property type="project" value="UniProtKB-KW"/>
</dbReference>
<feature type="chain" id="PRO_5020330869" description="Prolyl endopeptidase" evidence="7">
    <location>
        <begin position="21"/>
        <end position="709"/>
    </location>
</feature>
<feature type="domain" description="Peptidase S9 prolyl oligopeptidase catalytic" evidence="8">
    <location>
        <begin position="504"/>
        <end position="665"/>
    </location>
</feature>
<evidence type="ECO:0000259" key="8">
    <source>
        <dbReference type="Pfam" id="PF00326"/>
    </source>
</evidence>
<dbReference type="InterPro" id="IPR002470">
    <property type="entry name" value="Peptidase_S9A"/>
</dbReference>
<dbReference type="Gene3D" id="3.40.50.1820">
    <property type="entry name" value="alpha/beta hydrolase"/>
    <property type="match status" value="1"/>
</dbReference>
<evidence type="ECO:0000313" key="10">
    <source>
        <dbReference type="EMBL" id="RKP23057.1"/>
    </source>
</evidence>
<dbReference type="PROSITE" id="PS50007">
    <property type="entry name" value="PIPLC_X_DOMAIN"/>
    <property type="match status" value="1"/>
</dbReference>
<comment type="similarity">
    <text evidence="2 6">Belongs to the peptidase S9A family.</text>
</comment>
<dbReference type="Proteomes" id="UP000278143">
    <property type="component" value="Unassembled WGS sequence"/>
</dbReference>
<dbReference type="Gene3D" id="2.130.10.120">
    <property type="entry name" value="Prolyl oligopeptidase, N-terminal domain"/>
    <property type="match status" value="1"/>
</dbReference>
<accession>A0A4P9YT40</accession>
<name>A0A4P9YT40_9FUNG</name>
<keyword evidence="3 6" id="KW-0645">Protease</keyword>
<protein>
    <recommendedName>
        <fullName evidence="6">Prolyl endopeptidase</fullName>
        <ecNumber evidence="6">3.4.21.-</ecNumber>
    </recommendedName>
</protein>
<dbReference type="InterPro" id="IPR001375">
    <property type="entry name" value="Peptidase_S9_cat"/>
</dbReference>
<comment type="catalytic activity">
    <reaction evidence="1">
        <text>Hydrolysis of Pro-|-Xaa &gt;&gt; Ala-|-Xaa in oligopeptides.</text>
        <dbReference type="EC" id="3.4.21.26"/>
    </reaction>
</comment>
<proteinExistence type="inferred from homology"/>
<gene>
    <name evidence="10" type="ORF">SYNPS1DRAFT_31251</name>
</gene>
<dbReference type="InterPro" id="IPR051167">
    <property type="entry name" value="Prolyl_oligopep/macrocyclase"/>
</dbReference>
<dbReference type="PANTHER" id="PTHR42881:SF2">
    <property type="entry name" value="PROLYL ENDOPEPTIDASE"/>
    <property type="match status" value="1"/>
</dbReference>
<evidence type="ECO:0000256" key="2">
    <source>
        <dbReference type="ARBA" id="ARBA00005228"/>
    </source>
</evidence>
<dbReference type="InterPro" id="IPR023302">
    <property type="entry name" value="Pept_S9A_N"/>
</dbReference>
<feature type="signal peptide" evidence="7">
    <location>
        <begin position="1"/>
        <end position="20"/>
    </location>
</feature>
<keyword evidence="5 6" id="KW-0720">Serine protease</keyword>
<evidence type="ECO:0000256" key="5">
    <source>
        <dbReference type="ARBA" id="ARBA00022825"/>
    </source>
</evidence>
<evidence type="ECO:0000259" key="9">
    <source>
        <dbReference type="Pfam" id="PF02897"/>
    </source>
</evidence>
<keyword evidence="4 6" id="KW-0378">Hydrolase</keyword>
<evidence type="ECO:0000256" key="1">
    <source>
        <dbReference type="ARBA" id="ARBA00001070"/>
    </source>
</evidence>
<sequence length="709" mass="78655">MNKPFAALLLAAALIPLLDGLNTLHGQRIADPYRWLENANSAETKAFVEAENKVAMDYLKQDSKREAYKQTAGQLQEDKELEHIYKGSKYYFTTFLGTGSSEVRAIYRQKSLKGKQELFIDKHTLSKNGTLFVGAFEHSPSGKFLAYSTGPGFSEKTIRVVCTEDVEGLCKDKGHTTDVVQGGTRSHVTWTNDERGFFYTKSAKPSDKQASSDADPDQDEMVYYHRLGTQQQQDQLITLPSGAAGRITTIKISSDGKWLMIDFLANGTVTLWVAPMDEAGKGVHQKLSFRKLVNTGSFVYSYLATIGSRFYFSDTRIGSQSKVVAYDVNAPNDGFVGVIPAGSKYEISSAHTIAHKYVLVEYFQNGVNAAAIHDLATGKHVRDIELPPGMKRIIETRPQENEIFFNHESLLNSQVVYRYTLTSKAPLAFHESKLPGFDASTFEMRQVSVAGKNGASFPMFIAARKGIQLDGSHPTLLRFYPQPSPINGLFNKLGAAFMKHFRGVYAFAHIGYGSPEDGATGKDHVKYRFQNYIDSIKCAAVYLAQHNYTKPELLIIHGRGSEGTAVAAAVNQAPDHFGCALIEEGIMDLPGLSRNADSFFSQSTFGKPEEKEDFDHMRLYSPLQHVDGTRTYPAMLLTTSPDANFVSPWHSYKMAAELQHKLPKNPRPLMLRVEDYYKGNTNVPRALLAAEMVDELAFIATSLGLQSKA</sequence>